<feature type="compositionally biased region" description="Low complexity" evidence="1">
    <location>
        <begin position="67"/>
        <end position="103"/>
    </location>
</feature>
<dbReference type="EMBL" id="BRXU01000044">
    <property type="protein sequence ID" value="GLC61277.1"/>
    <property type="molecule type" value="Genomic_DNA"/>
</dbReference>
<dbReference type="AlphaFoldDB" id="A0A9W6BZS0"/>
<comment type="caution">
    <text evidence="2">The sequence shown here is derived from an EMBL/GenBank/DDBJ whole genome shotgun (WGS) entry which is preliminary data.</text>
</comment>
<feature type="compositionally biased region" description="Low complexity" evidence="1">
    <location>
        <begin position="180"/>
        <end position="202"/>
    </location>
</feature>
<organism evidence="2 3">
    <name type="scientific">Pleodorina starrii</name>
    <dbReference type="NCBI Taxonomy" id="330485"/>
    <lineage>
        <taxon>Eukaryota</taxon>
        <taxon>Viridiplantae</taxon>
        <taxon>Chlorophyta</taxon>
        <taxon>core chlorophytes</taxon>
        <taxon>Chlorophyceae</taxon>
        <taxon>CS clade</taxon>
        <taxon>Chlamydomonadales</taxon>
        <taxon>Volvocaceae</taxon>
        <taxon>Pleodorina</taxon>
    </lineage>
</organism>
<dbReference type="Proteomes" id="UP001165080">
    <property type="component" value="Unassembled WGS sequence"/>
</dbReference>
<name>A0A9W6BZS0_9CHLO</name>
<feature type="compositionally biased region" description="Low complexity" evidence="1">
    <location>
        <begin position="109"/>
        <end position="172"/>
    </location>
</feature>
<accession>A0A9W6BZS0</accession>
<evidence type="ECO:0000256" key="1">
    <source>
        <dbReference type="SAM" id="MobiDB-lite"/>
    </source>
</evidence>
<feature type="compositionally biased region" description="Basic and acidic residues" evidence="1">
    <location>
        <begin position="251"/>
        <end position="265"/>
    </location>
</feature>
<evidence type="ECO:0000313" key="3">
    <source>
        <dbReference type="Proteomes" id="UP001165080"/>
    </source>
</evidence>
<feature type="compositionally biased region" description="Polar residues" evidence="1">
    <location>
        <begin position="208"/>
        <end position="224"/>
    </location>
</feature>
<feature type="region of interest" description="Disordered" evidence="1">
    <location>
        <begin position="1"/>
        <end position="305"/>
    </location>
</feature>
<gene>
    <name evidence="2" type="primary">PLEST009425</name>
    <name evidence="2" type="ORF">PLESTB_001738800</name>
</gene>
<sequence length="454" mass="47277">MSDTENAAAPLDTGNADEVGDVIRPVTAGTDAPEDEGGADASRPQTGVEGGDAGAAEGDAADRPATATSRPASARPDSARPASATPDSARPPSARPESAQPESARPESARPASARPPSASPDAARPPSATPDAARPASARPASARPPSARPASAGVAAPGEGQPAAAATGEAEGAEGEAADAAKPADAPAEAQAAAAEGQGEADPEQPASSQHPDVITDINQSPEAHAEVDAIAQQQAREVIRSRQNSATSERKAGGAAEEDKRRTSGSNASVKSAPPSRQGPDESIANMAMQPPSPSKIKTGPWLTGTYRLPKSGKIISGEELCDALERMTNAYIDKYTRERAPGVLPPKEIAPGAATVFNTKKLSHDEYDAMIARLYKPKDRNTNDSDRIQLITLKFGEDGQEQWMPVKQVSAEEQQAYMCQLYQRCLENRKKTQEELAAKYLKPLGAPRKR</sequence>
<reference evidence="2 3" key="1">
    <citation type="journal article" date="2023" name="Commun. Biol.">
        <title>Reorganization of the ancestral sex-determining regions during the evolution of trioecy in Pleodorina starrii.</title>
        <authorList>
            <person name="Takahashi K."/>
            <person name="Suzuki S."/>
            <person name="Kawai-Toyooka H."/>
            <person name="Yamamoto K."/>
            <person name="Hamaji T."/>
            <person name="Ootsuki R."/>
            <person name="Yamaguchi H."/>
            <person name="Kawachi M."/>
            <person name="Higashiyama T."/>
            <person name="Nozaki H."/>
        </authorList>
    </citation>
    <scope>NUCLEOTIDE SEQUENCE [LARGE SCALE GENOMIC DNA]</scope>
    <source>
        <strain evidence="2 3">NIES-4479</strain>
    </source>
</reference>
<proteinExistence type="predicted"/>
<evidence type="ECO:0000313" key="2">
    <source>
        <dbReference type="EMBL" id="GLC61277.1"/>
    </source>
</evidence>
<feature type="compositionally biased region" description="Polar residues" evidence="1">
    <location>
        <begin position="234"/>
        <end position="250"/>
    </location>
</feature>
<keyword evidence="3" id="KW-1185">Reference proteome</keyword>
<protein>
    <submittedName>
        <fullName evidence="2">Uncharacterized protein</fullName>
    </submittedName>
</protein>